<dbReference type="Pfam" id="PF07568">
    <property type="entry name" value="HisKA_2"/>
    <property type="match status" value="1"/>
</dbReference>
<evidence type="ECO:0000256" key="1">
    <source>
        <dbReference type="ARBA" id="ARBA00000085"/>
    </source>
</evidence>
<evidence type="ECO:0000256" key="4">
    <source>
        <dbReference type="ARBA" id="ARBA00022679"/>
    </source>
</evidence>
<dbReference type="SMART" id="SM00387">
    <property type="entry name" value="HATPase_c"/>
    <property type="match status" value="1"/>
</dbReference>
<keyword evidence="3" id="KW-0597">Phosphoprotein</keyword>
<dbReference type="InterPro" id="IPR003594">
    <property type="entry name" value="HATPase_dom"/>
</dbReference>
<dbReference type="Pfam" id="PF02518">
    <property type="entry name" value="HATPase_c"/>
    <property type="match status" value="1"/>
</dbReference>
<accession>F3Z0M4</accession>
<dbReference type="InterPro" id="IPR011495">
    <property type="entry name" value="Sig_transdc_His_kin_sub2_dim/P"/>
</dbReference>
<dbReference type="STRING" id="690850.Desaf_1511"/>
<dbReference type="AlphaFoldDB" id="F3Z0M4"/>
<comment type="catalytic activity">
    <reaction evidence="1">
        <text>ATP + protein L-histidine = ADP + protein N-phospho-L-histidine.</text>
        <dbReference type="EC" id="2.7.13.3"/>
    </reaction>
</comment>
<dbReference type="InterPro" id="IPR029016">
    <property type="entry name" value="GAF-like_dom_sf"/>
</dbReference>
<evidence type="ECO:0000256" key="6">
    <source>
        <dbReference type="ARBA" id="ARBA00022777"/>
    </source>
</evidence>
<organism evidence="10 11">
    <name type="scientific">Desulfocurvibacter africanus subsp. africanus str. Walvis Bay</name>
    <dbReference type="NCBI Taxonomy" id="690850"/>
    <lineage>
        <taxon>Bacteria</taxon>
        <taxon>Pseudomonadati</taxon>
        <taxon>Thermodesulfobacteriota</taxon>
        <taxon>Desulfovibrionia</taxon>
        <taxon>Desulfovibrionales</taxon>
        <taxon>Desulfovibrionaceae</taxon>
        <taxon>Desulfocurvibacter</taxon>
    </lineage>
</organism>
<dbReference type="GO" id="GO:0004673">
    <property type="term" value="F:protein histidine kinase activity"/>
    <property type="evidence" value="ECO:0007669"/>
    <property type="project" value="UniProtKB-EC"/>
</dbReference>
<evidence type="ECO:0000256" key="8">
    <source>
        <dbReference type="SAM" id="Coils"/>
    </source>
</evidence>
<evidence type="ECO:0000256" key="7">
    <source>
        <dbReference type="ARBA" id="ARBA00022840"/>
    </source>
</evidence>
<dbReference type="eggNOG" id="COG3920">
    <property type="taxonomic scope" value="Bacteria"/>
</dbReference>
<keyword evidence="5" id="KW-0547">Nucleotide-binding</keyword>
<gene>
    <name evidence="10" type="ORF">Desaf_1511</name>
</gene>
<evidence type="ECO:0000313" key="11">
    <source>
        <dbReference type="Proteomes" id="UP000007844"/>
    </source>
</evidence>
<dbReference type="SUPFAM" id="SSF55781">
    <property type="entry name" value="GAF domain-like"/>
    <property type="match status" value="1"/>
</dbReference>
<dbReference type="Gene3D" id="3.30.450.40">
    <property type="match status" value="1"/>
</dbReference>
<dbReference type="InterPro" id="IPR003018">
    <property type="entry name" value="GAF"/>
</dbReference>
<dbReference type="EMBL" id="CP003221">
    <property type="protein sequence ID" value="EGJ49848.1"/>
    <property type="molecule type" value="Genomic_DNA"/>
</dbReference>
<dbReference type="PANTHER" id="PTHR41523">
    <property type="entry name" value="TWO-COMPONENT SYSTEM SENSOR PROTEIN"/>
    <property type="match status" value="1"/>
</dbReference>
<evidence type="ECO:0000256" key="5">
    <source>
        <dbReference type="ARBA" id="ARBA00022741"/>
    </source>
</evidence>
<proteinExistence type="predicted"/>
<dbReference type="Gene3D" id="3.30.565.10">
    <property type="entry name" value="Histidine kinase-like ATPase, C-terminal domain"/>
    <property type="match status" value="1"/>
</dbReference>
<reference evidence="10 11" key="1">
    <citation type="journal article" date="2011" name="J. Bacteriol.">
        <title>Genome sequence of the mercury-methylating and pleomorphic Desulfovibrio africanus Strain Walvis Bay.</title>
        <authorList>
            <person name="Brown S.D."/>
            <person name="Wall J.D."/>
            <person name="Kucken A.M."/>
            <person name="Gilmour C.C."/>
            <person name="Podar M."/>
            <person name="Brandt C.C."/>
            <person name="Teshima H."/>
            <person name="Detter J.C."/>
            <person name="Han C.S."/>
            <person name="Land M.L."/>
            <person name="Lucas S."/>
            <person name="Han J."/>
            <person name="Pennacchio L."/>
            <person name="Nolan M."/>
            <person name="Pitluck S."/>
            <person name="Woyke T."/>
            <person name="Goodwin L."/>
            <person name="Palumbo A.V."/>
            <person name="Elias D.A."/>
        </authorList>
    </citation>
    <scope>NUCLEOTIDE SEQUENCE [LARGE SCALE GENOMIC DNA]</scope>
    <source>
        <strain evidence="10 11">Walvis Bay</strain>
    </source>
</reference>
<feature type="coiled-coil region" evidence="8">
    <location>
        <begin position="4"/>
        <end position="31"/>
    </location>
</feature>
<keyword evidence="8" id="KW-0175">Coiled coil</keyword>
<protein>
    <recommendedName>
        <fullName evidence="2">histidine kinase</fullName>
        <ecNumber evidence="2">2.7.13.3</ecNumber>
    </recommendedName>
</protein>
<sequence length="446" mass="49300">MNNTKELKHQVRQLESRIEFLEEQKRFTLDLLEAASSLGDFQTAIGRLQDPSIILQETASRIQQLLSMRTQAIYLVDERDSDFKPAFCSPAEDSEFVAENLAHLIDKGIFAWALREKRPVFISGKDGVSRFVLHALATSSRVRGMYLGVLSDKPGEVYDYSLALLSILLANSANALESFELYKWINKINQDLEQKVRALATSEQELKRHRYHLQELVGERTVELNKVVDRLKDSVREKDILHKEVHQRVTGNLQAIMGLLSLQSERAVDDVVRGALGESQARVRALCLIQESLYRAGNIANVEFQPYLASLTQELLQSLAPGRANIELGLDAQNVTLGMDQAVSCGLIVNELLANCLGHAFPGGRPGRIGVGLRLRGAECSLFVEDDGVGLSLGSESREPQSLGFQFVRSLAAQLGGRLDFTRLDPGTRVSVTFSPCGTQSGALPV</sequence>
<name>F3Z0M4_DESAF</name>
<evidence type="ECO:0000259" key="9">
    <source>
        <dbReference type="SMART" id="SM00387"/>
    </source>
</evidence>
<evidence type="ECO:0000256" key="2">
    <source>
        <dbReference type="ARBA" id="ARBA00012438"/>
    </source>
</evidence>
<keyword evidence="11" id="KW-1185">Reference proteome</keyword>
<dbReference type="SUPFAM" id="SSF55874">
    <property type="entry name" value="ATPase domain of HSP90 chaperone/DNA topoisomerase II/histidine kinase"/>
    <property type="match status" value="1"/>
</dbReference>
<dbReference type="eggNOG" id="COG4191">
    <property type="taxonomic scope" value="Bacteria"/>
</dbReference>
<dbReference type="Pfam" id="PF13492">
    <property type="entry name" value="GAF_3"/>
    <property type="match status" value="1"/>
</dbReference>
<dbReference type="InterPro" id="IPR036890">
    <property type="entry name" value="HATPase_C_sf"/>
</dbReference>
<keyword evidence="7" id="KW-0067">ATP-binding</keyword>
<evidence type="ECO:0000256" key="3">
    <source>
        <dbReference type="ARBA" id="ARBA00022553"/>
    </source>
</evidence>
<keyword evidence="6 10" id="KW-0418">Kinase</keyword>
<keyword evidence="4" id="KW-0808">Transferase</keyword>
<dbReference type="PANTHER" id="PTHR41523:SF8">
    <property type="entry name" value="ETHYLENE RESPONSE SENSOR PROTEIN"/>
    <property type="match status" value="1"/>
</dbReference>
<dbReference type="GO" id="GO:0005524">
    <property type="term" value="F:ATP binding"/>
    <property type="evidence" value="ECO:0007669"/>
    <property type="project" value="UniProtKB-KW"/>
</dbReference>
<dbReference type="Proteomes" id="UP000007844">
    <property type="component" value="Chromosome"/>
</dbReference>
<dbReference type="HOGENOM" id="CLU_613536_0_0_7"/>
<evidence type="ECO:0000313" key="10">
    <source>
        <dbReference type="EMBL" id="EGJ49848.1"/>
    </source>
</evidence>
<feature type="domain" description="Histidine kinase/HSP90-like ATPase" evidence="9">
    <location>
        <begin position="340"/>
        <end position="438"/>
    </location>
</feature>
<dbReference type="KEGG" id="daf:Desaf_1511"/>
<dbReference type="EC" id="2.7.13.3" evidence="2"/>